<dbReference type="AlphaFoldDB" id="A0A6A7XZ18"/>
<feature type="transmembrane region" description="Helical" evidence="1">
    <location>
        <begin position="67"/>
        <end position="95"/>
    </location>
</feature>
<name>A0A6A7XZ18_9HYPH</name>
<dbReference type="Proteomes" id="UP000332515">
    <property type="component" value="Unassembled WGS sequence"/>
</dbReference>
<evidence type="ECO:0000256" key="1">
    <source>
        <dbReference type="SAM" id="Phobius"/>
    </source>
</evidence>
<keyword evidence="1" id="KW-0472">Membrane</keyword>
<reference evidence="2 3" key="1">
    <citation type="submission" date="2019-09" db="EMBL/GenBank/DDBJ databases">
        <title>Segnochrobactrum spirostomi gen. nov., sp. nov., isolated from the ciliate Spirostomum cf. yagiui and description of a novel family, Segnochrobactraceae fam. nov. within the order Rhizobiales of the class Alphaproteobacteria.</title>
        <authorList>
            <person name="Akter S."/>
            <person name="Shazib S.U.A."/>
            <person name="Shin M.K."/>
        </authorList>
    </citation>
    <scope>NUCLEOTIDE SEQUENCE [LARGE SCALE GENOMIC DNA]</scope>
    <source>
        <strain evidence="2 3">Sp-1</strain>
    </source>
</reference>
<evidence type="ECO:0000313" key="2">
    <source>
        <dbReference type="EMBL" id="MQT11536.1"/>
    </source>
</evidence>
<keyword evidence="1" id="KW-1133">Transmembrane helix</keyword>
<gene>
    <name evidence="2" type="ORF">F0357_02365</name>
</gene>
<feature type="transmembrane region" description="Helical" evidence="1">
    <location>
        <begin position="6"/>
        <end position="28"/>
    </location>
</feature>
<proteinExistence type="predicted"/>
<feature type="transmembrane region" description="Helical" evidence="1">
    <location>
        <begin position="40"/>
        <end position="61"/>
    </location>
</feature>
<protein>
    <recommendedName>
        <fullName evidence="4">AzlD family protein</fullName>
    </recommendedName>
</protein>
<accession>A0A6A7XZ18</accession>
<dbReference type="Pfam" id="PF05437">
    <property type="entry name" value="AzlD"/>
    <property type="match status" value="1"/>
</dbReference>
<evidence type="ECO:0000313" key="3">
    <source>
        <dbReference type="Proteomes" id="UP000332515"/>
    </source>
</evidence>
<keyword evidence="1" id="KW-0812">Transmembrane</keyword>
<dbReference type="RefSeq" id="WP_312861420.1">
    <property type="nucleotide sequence ID" value="NZ_VWNA01000001.1"/>
</dbReference>
<dbReference type="EMBL" id="VWNA01000001">
    <property type="protein sequence ID" value="MQT11536.1"/>
    <property type="molecule type" value="Genomic_DNA"/>
</dbReference>
<sequence>MNLDPHTLWAILAMGVATYATRLAGLIVPPGFATRGRLKAAFEAVPAAVLTALIAPTVLATGPAESLAAAITIVAALRLPLLAVIVIGVVAAALLRATIG</sequence>
<organism evidence="2 3">
    <name type="scientific">Segnochrobactrum spirostomi</name>
    <dbReference type="NCBI Taxonomy" id="2608987"/>
    <lineage>
        <taxon>Bacteria</taxon>
        <taxon>Pseudomonadati</taxon>
        <taxon>Pseudomonadota</taxon>
        <taxon>Alphaproteobacteria</taxon>
        <taxon>Hyphomicrobiales</taxon>
        <taxon>Segnochrobactraceae</taxon>
        <taxon>Segnochrobactrum</taxon>
    </lineage>
</organism>
<evidence type="ECO:0008006" key="4">
    <source>
        <dbReference type="Google" id="ProtNLM"/>
    </source>
</evidence>
<comment type="caution">
    <text evidence="2">The sequence shown here is derived from an EMBL/GenBank/DDBJ whole genome shotgun (WGS) entry which is preliminary data.</text>
</comment>
<dbReference type="InterPro" id="IPR008407">
    <property type="entry name" value="Brnchd-chn_aa_trnsp_AzlD"/>
</dbReference>
<keyword evidence="3" id="KW-1185">Reference proteome</keyword>